<evidence type="ECO:0000256" key="1">
    <source>
        <dbReference type="ARBA" id="ARBA00022729"/>
    </source>
</evidence>
<dbReference type="InterPro" id="IPR013783">
    <property type="entry name" value="Ig-like_fold"/>
</dbReference>
<dbReference type="SUPFAM" id="SSF49265">
    <property type="entry name" value="Fibronectin type III"/>
    <property type="match status" value="1"/>
</dbReference>
<dbReference type="RefSeq" id="WP_115951276.1">
    <property type="nucleotide sequence ID" value="NZ_QNVS01000065.1"/>
</dbReference>
<dbReference type="InterPro" id="IPR036116">
    <property type="entry name" value="FN3_sf"/>
</dbReference>
<comment type="caution">
    <text evidence="4">The sequence shown here is derived from an EMBL/GenBank/DDBJ whole genome shotgun (WGS) entry which is preliminary data.</text>
</comment>
<dbReference type="NCBIfam" id="TIGR04183">
    <property type="entry name" value="Por_Secre_tail"/>
    <property type="match status" value="1"/>
</dbReference>
<dbReference type="Gene3D" id="2.60.40.10">
    <property type="entry name" value="Immunoglobulins"/>
    <property type="match status" value="1"/>
</dbReference>
<organism evidence="4 5">
    <name type="scientific">Chryseobacterium piscium</name>
    <dbReference type="NCBI Taxonomy" id="333702"/>
    <lineage>
        <taxon>Bacteria</taxon>
        <taxon>Pseudomonadati</taxon>
        <taxon>Bacteroidota</taxon>
        <taxon>Flavobacteriia</taxon>
        <taxon>Flavobacteriales</taxon>
        <taxon>Weeksellaceae</taxon>
        <taxon>Chryseobacterium group</taxon>
        <taxon>Chryseobacterium</taxon>
    </lineage>
</organism>
<evidence type="ECO:0000259" key="3">
    <source>
        <dbReference type="PROSITE" id="PS50853"/>
    </source>
</evidence>
<keyword evidence="1 2" id="KW-0732">Signal</keyword>
<reference evidence="4 5" key="1">
    <citation type="journal article" date="2006" name="Int. J. Syst. Evol. Microbiol.">
        <title>Chryseobacterium piscium sp. nov., isolated from fish of the South Atlantic Ocean off South Africa.</title>
        <authorList>
            <person name="de Beer H."/>
            <person name="Hugo C.J."/>
            <person name="Jooste P.J."/>
            <person name="Vancanneyt M."/>
            <person name="Coenye T."/>
            <person name="Vandamme P."/>
        </authorList>
    </citation>
    <scope>NUCLEOTIDE SEQUENCE [LARGE SCALE GENOMIC DNA]</scope>
    <source>
        <strain evidence="4 5">CCUG 51923</strain>
    </source>
</reference>
<evidence type="ECO:0000256" key="2">
    <source>
        <dbReference type="SAM" id="SignalP"/>
    </source>
</evidence>
<dbReference type="Pfam" id="PF18962">
    <property type="entry name" value="Por_Secre_tail"/>
    <property type="match status" value="1"/>
</dbReference>
<dbReference type="PROSITE" id="PS50853">
    <property type="entry name" value="FN3"/>
    <property type="match status" value="1"/>
</dbReference>
<evidence type="ECO:0000313" key="5">
    <source>
        <dbReference type="Proteomes" id="UP000256512"/>
    </source>
</evidence>
<dbReference type="InterPro" id="IPR026444">
    <property type="entry name" value="Secre_tail"/>
</dbReference>
<evidence type="ECO:0000313" key="4">
    <source>
        <dbReference type="EMBL" id="REC51985.1"/>
    </source>
</evidence>
<accession>A0A3D9BEN2</accession>
<gene>
    <name evidence="4" type="ORF">DRF62_16465</name>
</gene>
<feature type="chain" id="PRO_5017807651" description="Fibronectin type-III domain-containing protein" evidence="2">
    <location>
        <begin position="19"/>
        <end position="520"/>
    </location>
</feature>
<dbReference type="Gene3D" id="2.60.120.260">
    <property type="entry name" value="Galactose-binding domain-like"/>
    <property type="match status" value="2"/>
</dbReference>
<proteinExistence type="predicted"/>
<dbReference type="AlphaFoldDB" id="A0A3D9BEN2"/>
<dbReference type="Pfam" id="PF00041">
    <property type="entry name" value="fn3"/>
    <property type="match status" value="1"/>
</dbReference>
<name>A0A3D9BEN2_9FLAO</name>
<protein>
    <recommendedName>
        <fullName evidence="3">Fibronectin type-III domain-containing protein</fullName>
    </recommendedName>
</protein>
<dbReference type="EMBL" id="QNVS01000065">
    <property type="protein sequence ID" value="REC51985.1"/>
    <property type="molecule type" value="Genomic_DNA"/>
</dbReference>
<keyword evidence="5" id="KW-1185">Reference proteome</keyword>
<dbReference type="Proteomes" id="UP000256512">
    <property type="component" value="Unassembled WGS sequence"/>
</dbReference>
<sequence>MKKTLLSCFSLFTIAANAQVLVSEGFESTAFPSTGWSYPVVSPFSRTITAGYPCTGTAAAWKKLNGTLASTMTSYLMYSNTSSNGNDIAVSFNYSAKKSNSVYVTYGNMLVEYSINGGNTWNTIGSQINFTSETNCTAFTATIPAGAVPLDSDFRFRITGTKTTPPSGTADWYLIVDDITLTQAATCYMPSNITAAAITTNTATVNWIAPSATPANGYEYYYSLYSTPPSSTATSLGTSTTTSADLSLLQPSSTYNVWVRSVCSSTDKSPWSALSNFTTECAPIAGIFENFDSYATGNIVPKCWSRIMGAQAGAQTISNSNAASGARSISMTSSSAANFSIAILPEFNNVAAETNQLRMKAKVTTGTGSLDIGYVTNIANASSFVNIQTITPDINYTDYTVVVPASVPSTARLAIRNNGTTNRSHFIDDIYWETASALSTNEVSSNPVFKVYPNPFTNVLNLTDTSHIKSITITTPSGQIVKEIRTISKEINLADLNTGLYIFTAMYNNGKMQSIKILKK</sequence>
<feature type="domain" description="Fibronectin type-III" evidence="3">
    <location>
        <begin position="189"/>
        <end position="282"/>
    </location>
</feature>
<dbReference type="InterPro" id="IPR003961">
    <property type="entry name" value="FN3_dom"/>
</dbReference>
<feature type="signal peptide" evidence="2">
    <location>
        <begin position="1"/>
        <end position="18"/>
    </location>
</feature>